<dbReference type="EMBL" id="QUSZ01009350">
    <property type="protein sequence ID" value="RHX99212.1"/>
    <property type="molecule type" value="Genomic_DNA"/>
</dbReference>
<protein>
    <submittedName>
        <fullName evidence="1">Uncharacterized protein</fullName>
    </submittedName>
</protein>
<proteinExistence type="predicted"/>
<gene>
    <name evidence="1" type="ORF">DYB36_012642</name>
</gene>
<organism evidence="1 2">
    <name type="scientific">Aphanomyces astaci</name>
    <name type="common">Crayfish plague agent</name>
    <dbReference type="NCBI Taxonomy" id="112090"/>
    <lineage>
        <taxon>Eukaryota</taxon>
        <taxon>Sar</taxon>
        <taxon>Stramenopiles</taxon>
        <taxon>Oomycota</taxon>
        <taxon>Saprolegniomycetes</taxon>
        <taxon>Saprolegniales</taxon>
        <taxon>Verrucalvaceae</taxon>
        <taxon>Aphanomyces</taxon>
    </lineage>
</organism>
<accession>A0A396ZU68</accession>
<evidence type="ECO:0000313" key="1">
    <source>
        <dbReference type="EMBL" id="RHX99212.1"/>
    </source>
</evidence>
<sequence>MVRPSKVDKSAKWTDKLDAEFVVLYAEAAAKSVYVASGGKQLKSKGWSDLIVRLGGRGNITNASQLQSRWKRLKEDYVDYKWLMLKFSGDGLVGVSEDTWGELDKHPRSMPLSRFQERPFLHYDAIAEIVGDAMAIGEYIRGIPTAGADMAASGVFDMLEPDVLSFSAAQKRRKLINDSMKQKRIERDEESAASLAIKQKNSDTLASMCATMQMMTKILAAKNDLQHLLDNDE</sequence>
<dbReference type="VEuPathDB" id="FungiDB:H257_11624"/>
<dbReference type="AlphaFoldDB" id="A0A396ZU68"/>
<reference evidence="1 2" key="1">
    <citation type="submission" date="2018-08" db="EMBL/GenBank/DDBJ databases">
        <title>Aphanomyces genome sequencing and annotation.</title>
        <authorList>
            <person name="Minardi D."/>
            <person name="Oidtmann B."/>
            <person name="Van Der Giezen M."/>
            <person name="Studholme D.J."/>
        </authorList>
    </citation>
    <scope>NUCLEOTIDE SEQUENCE [LARGE SCALE GENOMIC DNA]</scope>
    <source>
        <strain evidence="1 2">Kv</strain>
    </source>
</reference>
<dbReference type="Proteomes" id="UP000265427">
    <property type="component" value="Unassembled WGS sequence"/>
</dbReference>
<evidence type="ECO:0000313" key="2">
    <source>
        <dbReference type="Proteomes" id="UP000265427"/>
    </source>
</evidence>
<name>A0A396ZU68_APHAT</name>
<comment type="caution">
    <text evidence="1">The sequence shown here is derived from an EMBL/GenBank/DDBJ whole genome shotgun (WGS) entry which is preliminary data.</text>
</comment>